<dbReference type="PANTHER" id="PTHR31649:SF1">
    <property type="entry name" value="FARNESOIC ACID O-METHYL TRANSFERASE DOMAIN-CONTAINING PROTEIN"/>
    <property type="match status" value="1"/>
</dbReference>
<keyword evidence="1" id="KW-0489">Methyltransferase</keyword>
<dbReference type="OrthoDB" id="6081326at2759"/>
<dbReference type="SMART" id="SM00696">
    <property type="entry name" value="DM9"/>
    <property type="match status" value="2"/>
</dbReference>
<dbReference type="Pfam" id="PF11901">
    <property type="entry name" value="DM9"/>
    <property type="match status" value="1"/>
</dbReference>
<organism evidence="1">
    <name type="scientific">Ostrea edulis</name>
    <name type="common">Native oyster</name>
    <name type="synonym">European flat oyster</name>
    <dbReference type="NCBI Taxonomy" id="37623"/>
    <lineage>
        <taxon>Eukaryota</taxon>
        <taxon>Metazoa</taxon>
        <taxon>Spiralia</taxon>
        <taxon>Lophotrochozoa</taxon>
        <taxon>Mollusca</taxon>
        <taxon>Bivalvia</taxon>
        <taxon>Autobranchia</taxon>
        <taxon>Pteriomorphia</taxon>
        <taxon>Ostreida</taxon>
        <taxon>Ostreoidea</taxon>
        <taxon>Ostreidae</taxon>
        <taxon>Ostrea</taxon>
    </lineage>
</organism>
<keyword evidence="1" id="KW-0808">Transferase</keyword>
<protein>
    <submittedName>
        <fullName evidence="1">Farnesoic acid-o-methyltransferase</fullName>
    </submittedName>
</protein>
<dbReference type="GO" id="GO:0032259">
    <property type="term" value="P:methylation"/>
    <property type="evidence" value="ECO:0007669"/>
    <property type="project" value="UniProtKB-KW"/>
</dbReference>
<name>J9Q387_OSTED</name>
<evidence type="ECO:0000313" key="1">
    <source>
        <dbReference type="EMBL" id="AFJ91732.1"/>
    </source>
</evidence>
<dbReference type="GO" id="GO:0008168">
    <property type="term" value="F:methyltransferase activity"/>
    <property type="evidence" value="ECO:0007669"/>
    <property type="project" value="UniProtKB-KW"/>
</dbReference>
<dbReference type="InterPro" id="IPR006616">
    <property type="entry name" value="DM9_repeat"/>
</dbReference>
<dbReference type="PANTHER" id="PTHR31649">
    <property type="entry name" value="AGAP009604-PA"/>
    <property type="match status" value="1"/>
</dbReference>
<accession>J9Q387</accession>
<proteinExistence type="evidence at transcript level"/>
<dbReference type="AlphaFoldDB" id="J9Q387"/>
<reference evidence="1" key="1">
    <citation type="journal article" date="2013" name="Mar. Biotechnol.">
        <title>Identification of relevant cancer related-genes in the flat oyster Ostrea edulis affected by disseminated neoplasia.</title>
        <authorList>
            <person name="Martin-Gomez L."/>
            <person name="Villalba A."/>
            <person name="Carballal M.J."/>
            <person name="Abollo E."/>
        </authorList>
    </citation>
    <scope>NUCLEOTIDE SEQUENCE</scope>
    <source>
        <strain evidence="1">M13R.395</strain>
    </source>
</reference>
<feature type="non-terminal residue" evidence="1">
    <location>
        <position position="1"/>
    </location>
</feature>
<dbReference type="EMBL" id="JN091790">
    <property type="protein sequence ID" value="AFJ91732.1"/>
    <property type="molecule type" value="mRNA"/>
</dbReference>
<sequence>LPSTICITPSIKMAVWVNTFCTSIPEAAIRAGYEADGKPPYIARESMDGVMTPGKCGPHLHGAKIPYGGEERDVNNYEVLVLPSDKDGYYEWKKASYGNVPANAYSTDDGMYIGRAEYSGSLIPGKVHASHQCAYVPYGGKEVKQSHYEVLCKVI</sequence>